<dbReference type="UniPathway" id="UPA00087">
    <property type="reaction ID" value="UER00172"/>
</dbReference>
<evidence type="ECO:0000256" key="6">
    <source>
        <dbReference type="ARBA" id="ARBA00022777"/>
    </source>
</evidence>
<feature type="active site" evidence="10">
    <location>
        <position position="181"/>
    </location>
</feature>
<protein>
    <recommendedName>
        <fullName evidence="10">Ribose-phosphate pyrophosphokinase</fullName>
        <shortName evidence="10">RPPK</shortName>
        <ecNumber evidence="10">2.7.6.1</ecNumber>
    </recommendedName>
    <alternativeName>
        <fullName evidence="10">5-phospho-D-ribosyl alpha-1-diphosphate synthase</fullName>
    </alternativeName>
    <alternativeName>
        <fullName evidence="10">Phosphoribosyl diphosphate synthase</fullName>
    </alternativeName>
    <alternativeName>
        <fullName evidence="10">Phosphoribosyl pyrophosphate synthase</fullName>
        <shortName evidence="10">P-Rib-PP synthase</shortName>
        <shortName evidence="10">PRPP synthase</shortName>
        <shortName evidence="10">PRPPase</shortName>
    </alternativeName>
</protein>
<dbReference type="InterPro" id="IPR000836">
    <property type="entry name" value="PRTase_dom"/>
</dbReference>
<keyword evidence="7 10" id="KW-0067">ATP-binding</keyword>
<dbReference type="GO" id="GO:0005737">
    <property type="term" value="C:cytoplasm"/>
    <property type="evidence" value="ECO:0007669"/>
    <property type="project" value="UniProtKB-SubCell"/>
</dbReference>
<dbReference type="GO" id="GO:0002189">
    <property type="term" value="C:ribose phosphate diphosphokinase complex"/>
    <property type="evidence" value="ECO:0007669"/>
    <property type="project" value="TreeGrafter"/>
</dbReference>
<dbReference type="Pfam" id="PF00156">
    <property type="entry name" value="Pribosyltran"/>
    <property type="match status" value="1"/>
</dbReference>
<dbReference type="InterPro" id="IPR029099">
    <property type="entry name" value="Pribosyltran_N"/>
</dbReference>
<evidence type="ECO:0000256" key="5">
    <source>
        <dbReference type="ARBA" id="ARBA00022741"/>
    </source>
</evidence>
<dbReference type="AlphaFoldDB" id="H1YZX8"/>
<comment type="catalytic activity">
    <reaction evidence="9 10">
        <text>D-ribose 5-phosphate + ATP = 5-phospho-alpha-D-ribose 1-diphosphate + AMP + H(+)</text>
        <dbReference type="Rhea" id="RHEA:15609"/>
        <dbReference type="ChEBI" id="CHEBI:15378"/>
        <dbReference type="ChEBI" id="CHEBI:30616"/>
        <dbReference type="ChEBI" id="CHEBI:58017"/>
        <dbReference type="ChEBI" id="CHEBI:78346"/>
        <dbReference type="ChEBI" id="CHEBI:456215"/>
        <dbReference type="EC" id="2.7.6.1"/>
    </reaction>
</comment>
<dbReference type="HAMAP" id="MF_00583_A">
    <property type="entry name" value="RibP_PPkinase_A"/>
    <property type="match status" value="1"/>
</dbReference>
<comment type="pathway">
    <text evidence="10">Metabolic intermediate biosynthesis; 5-phospho-alpha-D-ribose 1-diphosphate biosynthesis; 5-phospho-alpha-D-ribose 1-diphosphate from D-ribose 5-phosphate (route I): step 1/1.</text>
</comment>
<dbReference type="FunCoup" id="H1YZX8">
    <property type="interactions" value="199"/>
</dbReference>
<feature type="binding site" evidence="10">
    <location>
        <begin position="86"/>
        <end position="87"/>
    </location>
    <ligand>
        <name>ATP</name>
        <dbReference type="ChEBI" id="CHEBI:30616"/>
    </ligand>
</feature>
<comment type="function">
    <text evidence="10">Involved in the biosynthesis of the central metabolite phospho-alpha-D-ribosyl-1-pyrophosphate (PRPP) via the transfer of pyrophosphoryl group from ATP to 1-hydroxyl of ribose-5-phosphate (Rib-5-P).</text>
</comment>
<dbReference type="InterPro" id="IPR005946">
    <property type="entry name" value="Rib-P_diPkinase"/>
</dbReference>
<evidence type="ECO:0000256" key="1">
    <source>
        <dbReference type="ARBA" id="ARBA00022490"/>
    </source>
</evidence>
<dbReference type="GO" id="GO:0005524">
    <property type="term" value="F:ATP binding"/>
    <property type="evidence" value="ECO:0007669"/>
    <property type="project" value="UniProtKB-KW"/>
</dbReference>
<gene>
    <name evidence="10" type="primary">prs</name>
    <name evidence="13" type="ORF">Metlim_1071</name>
</gene>
<dbReference type="GO" id="GO:0000287">
    <property type="term" value="F:magnesium ion binding"/>
    <property type="evidence" value="ECO:0007669"/>
    <property type="project" value="UniProtKB-UniRule"/>
</dbReference>
<evidence type="ECO:0000313" key="13">
    <source>
        <dbReference type="EMBL" id="EHQ35185.1"/>
    </source>
</evidence>
<comment type="similarity">
    <text evidence="10">Belongs to the ribose-phosphate pyrophosphokinase family. Class III (archaeal) subfamily.</text>
</comment>
<feature type="domain" description="Phosphoribosyltransferase" evidence="11">
    <location>
        <begin position="141"/>
        <end position="243"/>
    </location>
</feature>
<dbReference type="EC" id="2.7.6.1" evidence="10"/>
<comment type="caution">
    <text evidence="10">Lacks conserved residue(s) required for the propagation of feature annotation.</text>
</comment>
<keyword evidence="1 10" id="KW-0963">Cytoplasm</keyword>
<dbReference type="OrthoDB" id="371997at2157"/>
<evidence type="ECO:0000256" key="3">
    <source>
        <dbReference type="ARBA" id="ARBA00022723"/>
    </source>
</evidence>
<sequence>MKIIGNEKSQVLAAKTAGILGAELLPVEFRKFPDGELFLRAEGIGDEITIIGSIVDSDSFVQLLLLIDACERAKITLVIPYMGYARQDKKFHDGEPISSRAIAGALSRNVSKIYTINIHEESVLDFFNTDAENLSLAPYMGRYIKELGLENPLVLGPDGGAAEFAKAVADGNGWDSDHLVKTRLSGTEVRIEPKTIEAKGREVVFVDDIIATGGTLANAASMLMAQGAAGVHAACVHGVFAKGGYSKLCSSGLKSVVSADTIESASSVISAAQCIADALRR</sequence>
<evidence type="ECO:0000259" key="12">
    <source>
        <dbReference type="Pfam" id="PF13793"/>
    </source>
</evidence>
<evidence type="ECO:0000256" key="8">
    <source>
        <dbReference type="ARBA" id="ARBA00022842"/>
    </source>
</evidence>
<proteinExistence type="inferred from homology"/>
<keyword evidence="6 10" id="KW-0418">Kinase</keyword>
<keyword evidence="5 10" id="KW-0547">Nucleotide-binding</keyword>
<dbReference type="InParanoid" id="H1YZX8"/>
<evidence type="ECO:0000256" key="2">
    <source>
        <dbReference type="ARBA" id="ARBA00022679"/>
    </source>
</evidence>
<evidence type="ECO:0000259" key="11">
    <source>
        <dbReference type="Pfam" id="PF00156"/>
    </source>
</evidence>
<dbReference type="HOGENOM" id="CLU_033546_2_2_2"/>
<dbReference type="Gene3D" id="3.40.50.2020">
    <property type="match status" value="2"/>
</dbReference>
<feature type="binding site" evidence="10">
    <location>
        <position position="207"/>
    </location>
    <ligand>
        <name>D-ribose 5-phosphate</name>
        <dbReference type="ChEBI" id="CHEBI:78346"/>
    </ligand>
</feature>
<dbReference type="EMBL" id="CM001436">
    <property type="protein sequence ID" value="EHQ35185.1"/>
    <property type="molecule type" value="Genomic_DNA"/>
</dbReference>
<dbReference type="CDD" id="cd06223">
    <property type="entry name" value="PRTases_typeI"/>
    <property type="match status" value="1"/>
</dbReference>
<dbReference type="PATRIC" id="fig|937775.9.peg.1231"/>
<dbReference type="GO" id="GO:0016301">
    <property type="term" value="F:kinase activity"/>
    <property type="evidence" value="ECO:0007669"/>
    <property type="project" value="UniProtKB-KW"/>
</dbReference>
<dbReference type="Pfam" id="PF13793">
    <property type="entry name" value="Pribosyltran_N"/>
    <property type="match status" value="1"/>
</dbReference>
<reference evidence="13 14" key="1">
    <citation type="submission" date="2011-10" db="EMBL/GenBank/DDBJ databases">
        <title>The Improved High-Quality Draft genome of Methanoplanus limicola DSM 2279.</title>
        <authorList>
            <consortium name="US DOE Joint Genome Institute (JGI-PGF)"/>
            <person name="Lucas S."/>
            <person name="Copeland A."/>
            <person name="Lapidus A."/>
            <person name="Glavina del Rio T."/>
            <person name="Dalin E."/>
            <person name="Tice H."/>
            <person name="Bruce D."/>
            <person name="Goodwin L."/>
            <person name="Pitluck S."/>
            <person name="Peters L."/>
            <person name="Mikhailova N."/>
            <person name="Lu M."/>
            <person name="Kyrpides N."/>
            <person name="Mavromatis K."/>
            <person name="Ivanova N."/>
            <person name="Markowitz V."/>
            <person name="Cheng J.-F."/>
            <person name="Hugenholtz P."/>
            <person name="Woyke T."/>
            <person name="Wu D."/>
            <person name="Wirth R."/>
            <person name="Brambilla E.-M."/>
            <person name="Klenk H.-P."/>
            <person name="Eisen J.A."/>
        </authorList>
    </citation>
    <scope>NUCLEOTIDE SEQUENCE [LARGE SCALE GENOMIC DNA]</scope>
    <source>
        <strain evidence="13 14">DSM 2279</strain>
    </source>
</reference>
<dbReference type="NCBIfam" id="NF002095">
    <property type="entry name" value="PRK00934.1"/>
    <property type="match status" value="1"/>
</dbReference>
<dbReference type="GO" id="GO:0006015">
    <property type="term" value="P:5-phosphoribose 1-diphosphate biosynthetic process"/>
    <property type="evidence" value="ECO:0007669"/>
    <property type="project" value="UniProtKB-UniRule"/>
</dbReference>
<dbReference type="STRING" id="937775.Metlim_1071"/>
<feature type="domain" description="Ribose-phosphate pyrophosphokinase N-terminal" evidence="12">
    <location>
        <begin position="1"/>
        <end position="107"/>
    </location>
</feature>
<evidence type="ECO:0000256" key="10">
    <source>
        <dbReference type="HAMAP-Rule" id="MF_00583"/>
    </source>
</evidence>
<dbReference type="SMART" id="SM01400">
    <property type="entry name" value="Pribosyltran_N"/>
    <property type="match status" value="1"/>
</dbReference>
<feature type="binding site" evidence="10">
    <location>
        <position position="119"/>
    </location>
    <ligand>
        <name>Mg(2+)</name>
        <dbReference type="ChEBI" id="CHEBI:18420"/>
        <label>1</label>
    </ligand>
</feature>
<evidence type="ECO:0000256" key="7">
    <source>
        <dbReference type="ARBA" id="ARBA00022840"/>
    </source>
</evidence>
<accession>H1YZX8</accession>
<keyword evidence="2 10" id="KW-0808">Transferase</keyword>
<dbReference type="PANTHER" id="PTHR10210">
    <property type="entry name" value="RIBOSE-PHOSPHATE DIPHOSPHOKINASE FAMILY MEMBER"/>
    <property type="match status" value="1"/>
</dbReference>
<evidence type="ECO:0000313" key="14">
    <source>
        <dbReference type="Proteomes" id="UP000005741"/>
    </source>
</evidence>
<dbReference type="GO" id="GO:0006164">
    <property type="term" value="P:purine nucleotide biosynthetic process"/>
    <property type="evidence" value="ECO:0007669"/>
    <property type="project" value="TreeGrafter"/>
</dbReference>
<keyword evidence="4 10" id="KW-0545">Nucleotide biosynthesis</keyword>
<dbReference type="NCBIfam" id="TIGR01251">
    <property type="entry name" value="ribP_PPkin"/>
    <property type="match status" value="1"/>
</dbReference>
<organism evidence="13 14">
    <name type="scientific">Methanoplanus limicola DSM 2279</name>
    <dbReference type="NCBI Taxonomy" id="937775"/>
    <lineage>
        <taxon>Archaea</taxon>
        <taxon>Methanobacteriati</taxon>
        <taxon>Methanobacteriota</taxon>
        <taxon>Stenosarchaea group</taxon>
        <taxon>Methanomicrobia</taxon>
        <taxon>Methanomicrobiales</taxon>
        <taxon>Methanomicrobiaceae</taxon>
        <taxon>Methanoplanus</taxon>
    </lineage>
</organism>
<evidence type="ECO:0000256" key="4">
    <source>
        <dbReference type="ARBA" id="ARBA00022727"/>
    </source>
</evidence>
<feature type="binding site" evidence="10">
    <location>
        <position position="158"/>
    </location>
    <ligand>
        <name>Mg(2+)</name>
        <dbReference type="ChEBI" id="CHEBI:18420"/>
        <label>2</label>
    </ligand>
</feature>
<dbReference type="InterPro" id="IPR037514">
    <property type="entry name" value="Rib-P_diPkinase_arc"/>
</dbReference>
<comment type="cofactor">
    <cofactor evidence="10">
        <name>Mg(2+)</name>
        <dbReference type="ChEBI" id="CHEBI:18420"/>
    </cofactor>
    <text evidence="10">Binds 2 Mg(2+) ions per subunit.</text>
</comment>
<name>H1YZX8_9EURY</name>
<dbReference type="InterPro" id="IPR029057">
    <property type="entry name" value="PRTase-like"/>
</dbReference>
<evidence type="ECO:0000256" key="9">
    <source>
        <dbReference type="ARBA" id="ARBA00049535"/>
    </source>
</evidence>
<comment type="subcellular location">
    <subcellularLocation>
        <location evidence="10">Cytoplasm</location>
    </subcellularLocation>
</comment>
<dbReference type="GO" id="GO:0004749">
    <property type="term" value="F:ribose phosphate diphosphokinase activity"/>
    <property type="evidence" value="ECO:0007669"/>
    <property type="project" value="UniProtKB-UniRule"/>
</dbReference>
<feature type="binding site" evidence="10">
    <location>
        <begin position="34"/>
        <end position="36"/>
    </location>
    <ligand>
        <name>ATP</name>
        <dbReference type="ChEBI" id="CHEBI:30616"/>
    </ligand>
</feature>
<dbReference type="SUPFAM" id="SSF53271">
    <property type="entry name" value="PRTase-like"/>
    <property type="match status" value="1"/>
</dbReference>
<keyword evidence="3 10" id="KW-0479">Metal-binding</keyword>
<feature type="binding site" evidence="10">
    <location>
        <position position="183"/>
    </location>
    <ligand>
        <name>D-ribose 5-phosphate</name>
        <dbReference type="ChEBI" id="CHEBI:78346"/>
    </ligand>
</feature>
<keyword evidence="14" id="KW-1185">Reference proteome</keyword>
<dbReference type="Proteomes" id="UP000005741">
    <property type="component" value="Chromosome"/>
</dbReference>
<dbReference type="RefSeq" id="WP_004076916.1">
    <property type="nucleotide sequence ID" value="NZ_CM001436.1"/>
</dbReference>
<keyword evidence="8 10" id="KW-0460">Magnesium</keyword>
<dbReference type="PANTHER" id="PTHR10210:SF32">
    <property type="entry name" value="RIBOSE-PHOSPHATE PYROPHOSPHOKINASE 2"/>
    <property type="match status" value="1"/>
</dbReference>